<evidence type="ECO:0000256" key="1">
    <source>
        <dbReference type="SAM" id="MobiDB-lite"/>
    </source>
</evidence>
<feature type="transmembrane region" description="Helical" evidence="2">
    <location>
        <begin position="238"/>
        <end position="259"/>
    </location>
</feature>
<dbReference type="OrthoDB" id="6380108at2759"/>
<accession>A0A6P8Y3Q1</accession>
<reference evidence="4" key="1">
    <citation type="submission" date="2025-08" db="UniProtKB">
        <authorList>
            <consortium name="RefSeq"/>
        </authorList>
    </citation>
    <scope>IDENTIFICATION</scope>
    <source>
        <tissue evidence="4">Total insect</tissue>
    </source>
</reference>
<dbReference type="Proteomes" id="UP000515158">
    <property type="component" value="Unplaced"/>
</dbReference>
<evidence type="ECO:0000313" key="3">
    <source>
        <dbReference type="Proteomes" id="UP000515158"/>
    </source>
</evidence>
<protein>
    <submittedName>
        <fullName evidence="4">Uncharacterized protein LOC117641130</fullName>
    </submittedName>
</protein>
<dbReference type="RefSeq" id="XP_034234138.1">
    <property type="nucleotide sequence ID" value="XM_034378247.1"/>
</dbReference>
<dbReference type="GeneID" id="117641130"/>
<dbReference type="KEGG" id="tpal:117641130"/>
<keyword evidence="3" id="KW-1185">Reference proteome</keyword>
<feature type="compositionally biased region" description="Low complexity" evidence="1">
    <location>
        <begin position="444"/>
        <end position="453"/>
    </location>
</feature>
<organism evidence="4">
    <name type="scientific">Thrips palmi</name>
    <name type="common">Melon thrips</name>
    <dbReference type="NCBI Taxonomy" id="161013"/>
    <lineage>
        <taxon>Eukaryota</taxon>
        <taxon>Metazoa</taxon>
        <taxon>Ecdysozoa</taxon>
        <taxon>Arthropoda</taxon>
        <taxon>Hexapoda</taxon>
        <taxon>Insecta</taxon>
        <taxon>Pterygota</taxon>
        <taxon>Neoptera</taxon>
        <taxon>Paraneoptera</taxon>
        <taxon>Thysanoptera</taxon>
        <taxon>Terebrantia</taxon>
        <taxon>Thripoidea</taxon>
        <taxon>Thripidae</taxon>
        <taxon>Thrips</taxon>
    </lineage>
</organism>
<sequence length="488" mass="51678">MSRINGKDPDAPPANDLARPVADLKAALERVSATMAASGMDIGASPAASGPAAAASHNAEILAFPPNDPMLDGPPYVLAPTAETPLALGSAPSHSYSQGLGAPPPIQAPPLSKDELAAVYQAVADKGVQLDLAAVKGGFIPGAPGQPAPLSQVPVGADQSGYYYYFFPIRDLADKNPQNALQSPQQLQAQQQLQQLNAGPSGGGEIDKETAMGIMASLAGDPSALMQGNDGNKSVEPLFMAMSGFIGMTLMFVMSVLFLPKWGALRSRGVTALKHAPDELASLTKLVVQSIEGKDCSERIACEVGRAVRTMHLGNKPLKVLEIILPPHLSKQISHIRKAVKKAEKCNFIPCKYPAWYSASTAKPPFTITKPTIFKPTVFKPTVFKPTVFKPSIFKPGILKPLIDKLPTKLQPSATSPRPIDARSTPRSRPLPQVKLILSKNNERPNNNNNNNVNKRKGPKAGAPTAHPARDRSASPLDEEVAPTAAEV</sequence>
<feature type="region of interest" description="Disordered" evidence="1">
    <location>
        <begin position="408"/>
        <end position="488"/>
    </location>
</feature>
<dbReference type="AlphaFoldDB" id="A0A6P8Y3Q1"/>
<name>A0A6P8Y3Q1_THRPL</name>
<keyword evidence="2" id="KW-0472">Membrane</keyword>
<keyword evidence="2" id="KW-0812">Transmembrane</keyword>
<proteinExistence type="predicted"/>
<gene>
    <name evidence="4" type="primary">LOC117641130</name>
</gene>
<dbReference type="InParanoid" id="A0A6P8Y3Q1"/>
<keyword evidence="2" id="KW-1133">Transmembrane helix</keyword>
<evidence type="ECO:0000256" key="2">
    <source>
        <dbReference type="SAM" id="Phobius"/>
    </source>
</evidence>
<evidence type="ECO:0000313" key="4">
    <source>
        <dbReference type="RefSeq" id="XP_034234138.1"/>
    </source>
</evidence>